<keyword evidence="7 14" id="KW-0378">Hydrolase</keyword>
<gene>
    <name evidence="14" type="primary">uppP</name>
    <name evidence="15" type="ORF">RM531_10560</name>
</gene>
<dbReference type="EMBL" id="JAVRHY010000009">
    <property type="protein sequence ID" value="MDT0618916.1"/>
    <property type="molecule type" value="Genomic_DNA"/>
</dbReference>
<evidence type="ECO:0000256" key="5">
    <source>
        <dbReference type="ARBA" id="ARBA00022475"/>
    </source>
</evidence>
<evidence type="ECO:0000256" key="2">
    <source>
        <dbReference type="ARBA" id="ARBA00010621"/>
    </source>
</evidence>
<evidence type="ECO:0000256" key="1">
    <source>
        <dbReference type="ARBA" id="ARBA00004651"/>
    </source>
</evidence>
<keyword evidence="16" id="KW-1185">Reference proteome</keyword>
<keyword evidence="10 14" id="KW-0046">Antibiotic resistance</keyword>
<dbReference type="PANTHER" id="PTHR30622:SF4">
    <property type="entry name" value="UNDECAPRENYL-DIPHOSPHATASE"/>
    <property type="match status" value="1"/>
</dbReference>
<accession>A0ABU3BD58</accession>
<keyword evidence="14" id="KW-0961">Cell wall biogenesis/degradation</keyword>
<comment type="caution">
    <text evidence="15">The sequence shown here is derived from an EMBL/GenBank/DDBJ whole genome shotgun (WGS) entry which is preliminary data.</text>
</comment>
<comment type="similarity">
    <text evidence="2 14">Belongs to the UppP family.</text>
</comment>
<comment type="subcellular location">
    <subcellularLocation>
        <location evidence="1 14">Cell membrane</location>
        <topology evidence="1 14">Multi-pass membrane protein</topology>
    </subcellularLocation>
</comment>
<dbReference type="NCBIfam" id="NF001393">
    <property type="entry name" value="PRK00281.2-4"/>
    <property type="match status" value="1"/>
</dbReference>
<dbReference type="RefSeq" id="WP_311659177.1">
    <property type="nucleotide sequence ID" value="NZ_JAVRHY010000009.1"/>
</dbReference>
<dbReference type="InterPro" id="IPR003824">
    <property type="entry name" value="UppP"/>
</dbReference>
<keyword evidence="6 14" id="KW-0812">Transmembrane</keyword>
<dbReference type="Pfam" id="PF02673">
    <property type="entry name" value="BacA"/>
    <property type="match status" value="1"/>
</dbReference>
<evidence type="ECO:0000256" key="9">
    <source>
        <dbReference type="ARBA" id="ARBA00023136"/>
    </source>
</evidence>
<evidence type="ECO:0000256" key="6">
    <source>
        <dbReference type="ARBA" id="ARBA00022692"/>
    </source>
</evidence>
<evidence type="ECO:0000256" key="4">
    <source>
        <dbReference type="ARBA" id="ARBA00021581"/>
    </source>
</evidence>
<feature type="transmembrane region" description="Helical" evidence="14">
    <location>
        <begin position="217"/>
        <end position="240"/>
    </location>
</feature>
<name>A0ABU3BD58_9GAMM</name>
<reference evidence="15 16" key="1">
    <citation type="submission" date="2023-09" db="EMBL/GenBank/DDBJ databases">
        <authorList>
            <person name="Rey-Velasco X."/>
        </authorList>
    </citation>
    <scope>NUCLEOTIDE SEQUENCE [LARGE SCALE GENOMIC DNA]</scope>
    <source>
        <strain evidence="15 16">P385</strain>
    </source>
</reference>
<evidence type="ECO:0000256" key="7">
    <source>
        <dbReference type="ARBA" id="ARBA00022801"/>
    </source>
</evidence>
<feature type="transmembrane region" description="Helical" evidence="14">
    <location>
        <begin position="85"/>
        <end position="103"/>
    </location>
</feature>
<comment type="miscellaneous">
    <text evidence="14">Bacitracin is thought to be involved in the inhibition of peptidoglycan synthesis by sequestering undecaprenyl diphosphate, thereby reducing the pool of lipid carrier available.</text>
</comment>
<evidence type="ECO:0000256" key="11">
    <source>
        <dbReference type="ARBA" id="ARBA00032707"/>
    </source>
</evidence>
<keyword evidence="14" id="KW-0573">Peptidoglycan synthesis</keyword>
<dbReference type="EC" id="3.6.1.27" evidence="3 14"/>
<evidence type="ECO:0000256" key="13">
    <source>
        <dbReference type="ARBA" id="ARBA00047594"/>
    </source>
</evidence>
<keyword evidence="14" id="KW-0133">Cell shape</keyword>
<feature type="transmembrane region" description="Helical" evidence="14">
    <location>
        <begin position="40"/>
        <end position="59"/>
    </location>
</feature>
<dbReference type="GO" id="GO:0050380">
    <property type="term" value="F:undecaprenyl-diphosphatase activity"/>
    <property type="evidence" value="ECO:0007669"/>
    <property type="project" value="UniProtKB-EC"/>
</dbReference>
<evidence type="ECO:0000256" key="10">
    <source>
        <dbReference type="ARBA" id="ARBA00023251"/>
    </source>
</evidence>
<evidence type="ECO:0000256" key="14">
    <source>
        <dbReference type="HAMAP-Rule" id="MF_01006"/>
    </source>
</evidence>
<evidence type="ECO:0000313" key="16">
    <source>
        <dbReference type="Proteomes" id="UP001259982"/>
    </source>
</evidence>
<dbReference type="Proteomes" id="UP001259982">
    <property type="component" value="Unassembled WGS sequence"/>
</dbReference>
<evidence type="ECO:0000256" key="3">
    <source>
        <dbReference type="ARBA" id="ARBA00012374"/>
    </source>
</evidence>
<evidence type="ECO:0000313" key="15">
    <source>
        <dbReference type="EMBL" id="MDT0618916.1"/>
    </source>
</evidence>
<sequence length="268" mass="28388">MDLLQLLVLALIQGVTEFLPISSSAHLILVPVVTGWPDQGLAFDLAVHLGTLVAVLGYFRHDVARMLRAWAASLAGRGFDADARLAWGVILATVPAVVVGTLLGLTGESVMRQPWVVALASIVFGVLLGWVDWRARTDRVAGDLGLRGFLGIGVAQALALIPGASRSGMTIMAGRALGLSRQDAARVSFFLAMPITAAAIAYEAVQLIADPVVAPWGMLSLAALLAAVAAWITIHLFLALLQRMGMMPFVIYRIVLGMVLLAVFGFEP</sequence>
<dbReference type="PANTHER" id="PTHR30622">
    <property type="entry name" value="UNDECAPRENYL-DIPHOSPHATASE"/>
    <property type="match status" value="1"/>
</dbReference>
<keyword evidence="8 14" id="KW-1133">Transmembrane helix</keyword>
<organism evidence="15 16">
    <name type="scientific">Spectribacter acetivorans</name>
    <dbReference type="NCBI Taxonomy" id="3075603"/>
    <lineage>
        <taxon>Bacteria</taxon>
        <taxon>Pseudomonadati</taxon>
        <taxon>Pseudomonadota</taxon>
        <taxon>Gammaproteobacteria</taxon>
        <taxon>Salinisphaerales</taxon>
        <taxon>Salinisphaeraceae</taxon>
        <taxon>Spectribacter</taxon>
    </lineage>
</organism>
<comment type="function">
    <text evidence="14">Catalyzes the dephosphorylation of undecaprenyl diphosphate (UPP). Confers resistance to bacitracin.</text>
</comment>
<dbReference type="HAMAP" id="MF_01006">
    <property type="entry name" value="Undec_diphosphatase"/>
    <property type="match status" value="1"/>
</dbReference>
<proteinExistence type="inferred from homology"/>
<feature type="transmembrane region" description="Helical" evidence="14">
    <location>
        <begin position="115"/>
        <end position="133"/>
    </location>
</feature>
<keyword evidence="9 14" id="KW-0472">Membrane</keyword>
<feature type="transmembrane region" description="Helical" evidence="14">
    <location>
        <begin position="246"/>
        <end position="266"/>
    </location>
</feature>
<evidence type="ECO:0000256" key="12">
    <source>
        <dbReference type="ARBA" id="ARBA00032932"/>
    </source>
</evidence>
<keyword evidence="5 14" id="KW-1003">Cell membrane</keyword>
<evidence type="ECO:0000256" key="8">
    <source>
        <dbReference type="ARBA" id="ARBA00022989"/>
    </source>
</evidence>
<comment type="catalytic activity">
    <reaction evidence="13 14">
        <text>di-trans,octa-cis-undecaprenyl diphosphate + H2O = di-trans,octa-cis-undecaprenyl phosphate + phosphate + H(+)</text>
        <dbReference type="Rhea" id="RHEA:28094"/>
        <dbReference type="ChEBI" id="CHEBI:15377"/>
        <dbReference type="ChEBI" id="CHEBI:15378"/>
        <dbReference type="ChEBI" id="CHEBI:43474"/>
        <dbReference type="ChEBI" id="CHEBI:58405"/>
        <dbReference type="ChEBI" id="CHEBI:60392"/>
        <dbReference type="EC" id="3.6.1.27"/>
    </reaction>
</comment>
<protein>
    <recommendedName>
        <fullName evidence="4 14">Undecaprenyl-diphosphatase</fullName>
        <ecNumber evidence="3 14">3.6.1.27</ecNumber>
    </recommendedName>
    <alternativeName>
        <fullName evidence="12 14">Bacitracin resistance protein</fullName>
    </alternativeName>
    <alternativeName>
        <fullName evidence="11 14">Undecaprenyl pyrophosphate phosphatase</fullName>
    </alternativeName>
</protein>
<feature type="transmembrane region" description="Helical" evidence="14">
    <location>
        <begin position="184"/>
        <end position="205"/>
    </location>
</feature>